<keyword evidence="5" id="KW-1185">Reference proteome</keyword>
<feature type="domain" description="PAS" evidence="1">
    <location>
        <begin position="15"/>
        <end position="78"/>
    </location>
</feature>
<dbReference type="SUPFAM" id="SSF55073">
    <property type="entry name" value="Nucleotide cyclase"/>
    <property type="match status" value="1"/>
</dbReference>
<dbReference type="InterPro" id="IPR001633">
    <property type="entry name" value="EAL_dom"/>
</dbReference>
<dbReference type="Pfam" id="PF08448">
    <property type="entry name" value="PAS_4"/>
    <property type="match status" value="1"/>
</dbReference>
<feature type="domain" description="EAL" evidence="2">
    <location>
        <begin position="306"/>
        <end position="560"/>
    </location>
</feature>
<evidence type="ECO:0000259" key="2">
    <source>
        <dbReference type="PROSITE" id="PS50883"/>
    </source>
</evidence>
<name>A0ABW3UHK8_9BACL</name>
<dbReference type="Gene3D" id="3.30.70.270">
    <property type="match status" value="1"/>
</dbReference>
<proteinExistence type="predicted"/>
<dbReference type="RefSeq" id="WP_345594689.1">
    <property type="nucleotide sequence ID" value="NZ_BAABJG010000055.1"/>
</dbReference>
<dbReference type="InterPro" id="IPR029787">
    <property type="entry name" value="Nucleotide_cyclase"/>
</dbReference>
<organism evidence="4 5">
    <name type="scientific">Paenibacillus vulneris</name>
    <dbReference type="NCBI Taxonomy" id="1133364"/>
    <lineage>
        <taxon>Bacteria</taxon>
        <taxon>Bacillati</taxon>
        <taxon>Bacillota</taxon>
        <taxon>Bacilli</taxon>
        <taxon>Bacillales</taxon>
        <taxon>Paenibacillaceae</taxon>
        <taxon>Paenibacillus</taxon>
    </lineage>
</organism>
<reference evidence="5" key="1">
    <citation type="journal article" date="2019" name="Int. J. Syst. Evol. Microbiol.">
        <title>The Global Catalogue of Microorganisms (GCM) 10K type strain sequencing project: providing services to taxonomists for standard genome sequencing and annotation.</title>
        <authorList>
            <consortium name="The Broad Institute Genomics Platform"/>
            <consortium name="The Broad Institute Genome Sequencing Center for Infectious Disease"/>
            <person name="Wu L."/>
            <person name="Ma J."/>
        </authorList>
    </citation>
    <scope>NUCLEOTIDE SEQUENCE [LARGE SCALE GENOMIC DNA]</scope>
    <source>
        <strain evidence="5">CCUG 53270</strain>
    </source>
</reference>
<dbReference type="PROSITE" id="PS50883">
    <property type="entry name" value="EAL"/>
    <property type="match status" value="1"/>
</dbReference>
<dbReference type="InterPro" id="IPR000014">
    <property type="entry name" value="PAS"/>
</dbReference>
<dbReference type="CDD" id="cd01949">
    <property type="entry name" value="GGDEF"/>
    <property type="match status" value="1"/>
</dbReference>
<dbReference type="InterPro" id="IPR035965">
    <property type="entry name" value="PAS-like_dom_sf"/>
</dbReference>
<dbReference type="NCBIfam" id="TIGR00229">
    <property type="entry name" value="sensory_box"/>
    <property type="match status" value="1"/>
</dbReference>
<dbReference type="SUPFAM" id="SSF55785">
    <property type="entry name" value="PYP-like sensor domain (PAS domain)"/>
    <property type="match status" value="1"/>
</dbReference>
<dbReference type="SUPFAM" id="SSF141868">
    <property type="entry name" value="EAL domain-like"/>
    <property type="match status" value="1"/>
</dbReference>
<gene>
    <name evidence="4" type="ORF">ACFQ4B_06465</name>
</gene>
<dbReference type="EMBL" id="JBHTLU010000012">
    <property type="protein sequence ID" value="MFD1219752.1"/>
    <property type="molecule type" value="Genomic_DNA"/>
</dbReference>
<dbReference type="PANTHER" id="PTHR44757:SF2">
    <property type="entry name" value="BIOFILM ARCHITECTURE MAINTENANCE PROTEIN MBAA"/>
    <property type="match status" value="1"/>
</dbReference>
<dbReference type="Gene3D" id="3.20.20.450">
    <property type="entry name" value="EAL domain"/>
    <property type="match status" value="1"/>
</dbReference>
<dbReference type="CDD" id="cd01948">
    <property type="entry name" value="EAL"/>
    <property type="match status" value="1"/>
</dbReference>
<dbReference type="InterPro" id="IPR052155">
    <property type="entry name" value="Biofilm_reg_signaling"/>
</dbReference>
<dbReference type="SMART" id="SM00052">
    <property type="entry name" value="EAL"/>
    <property type="match status" value="1"/>
</dbReference>
<evidence type="ECO:0000259" key="1">
    <source>
        <dbReference type="PROSITE" id="PS50112"/>
    </source>
</evidence>
<dbReference type="InterPro" id="IPR035919">
    <property type="entry name" value="EAL_sf"/>
</dbReference>
<dbReference type="InterPro" id="IPR043128">
    <property type="entry name" value="Rev_trsase/Diguanyl_cyclase"/>
</dbReference>
<feature type="domain" description="GGDEF" evidence="3">
    <location>
        <begin position="164"/>
        <end position="297"/>
    </location>
</feature>
<dbReference type="Pfam" id="PF00563">
    <property type="entry name" value="EAL"/>
    <property type="match status" value="1"/>
</dbReference>
<dbReference type="SMART" id="SM00267">
    <property type="entry name" value="GGDEF"/>
    <property type="match status" value="1"/>
</dbReference>
<dbReference type="CDD" id="cd00130">
    <property type="entry name" value="PAS"/>
    <property type="match status" value="1"/>
</dbReference>
<dbReference type="Gene3D" id="3.30.450.20">
    <property type="entry name" value="PAS domain"/>
    <property type="match status" value="1"/>
</dbReference>
<dbReference type="Pfam" id="PF00990">
    <property type="entry name" value="GGDEF"/>
    <property type="match status" value="1"/>
</dbReference>
<dbReference type="PROSITE" id="PS50112">
    <property type="entry name" value="PAS"/>
    <property type="match status" value="1"/>
</dbReference>
<comment type="caution">
    <text evidence="4">The sequence shown here is derived from an EMBL/GenBank/DDBJ whole genome shotgun (WGS) entry which is preliminary data.</text>
</comment>
<dbReference type="SMART" id="SM00086">
    <property type="entry name" value="PAC"/>
    <property type="match status" value="1"/>
</dbReference>
<dbReference type="SMART" id="SM00091">
    <property type="entry name" value="PAS"/>
    <property type="match status" value="1"/>
</dbReference>
<evidence type="ECO:0000313" key="5">
    <source>
        <dbReference type="Proteomes" id="UP001597180"/>
    </source>
</evidence>
<accession>A0ABW3UHK8</accession>
<dbReference type="InterPro" id="IPR013656">
    <property type="entry name" value="PAS_4"/>
</dbReference>
<dbReference type="Proteomes" id="UP001597180">
    <property type="component" value="Unassembled WGS sequence"/>
</dbReference>
<evidence type="ECO:0000313" key="4">
    <source>
        <dbReference type="EMBL" id="MFD1219752.1"/>
    </source>
</evidence>
<dbReference type="NCBIfam" id="TIGR00254">
    <property type="entry name" value="GGDEF"/>
    <property type="match status" value="1"/>
</dbReference>
<dbReference type="InterPro" id="IPR001610">
    <property type="entry name" value="PAC"/>
</dbReference>
<dbReference type="PANTHER" id="PTHR44757">
    <property type="entry name" value="DIGUANYLATE CYCLASE DGCP"/>
    <property type="match status" value="1"/>
</dbReference>
<evidence type="ECO:0000259" key="3">
    <source>
        <dbReference type="PROSITE" id="PS50887"/>
    </source>
</evidence>
<dbReference type="PROSITE" id="PS50887">
    <property type="entry name" value="GGDEF"/>
    <property type="match status" value="1"/>
</dbReference>
<dbReference type="InterPro" id="IPR000160">
    <property type="entry name" value="GGDEF_dom"/>
</dbReference>
<protein>
    <submittedName>
        <fullName evidence="4">EAL domain-containing protein</fullName>
    </submittedName>
</protein>
<sequence>MSVSESISAITSHPLFELSGDAIILLDHCGCIRQANPEFIKLTGYDSLTIMKQLFYIFLEPGGSASFMEQYKRALAGEIRSIECDFRHRSGHVLTLHFRFIPARSGRYSYLFLVMKDITEQRLTVQLIEHMAYHDTLTGLPNRTLFQIQLTQTIAAAGSELPHAPFAIMLINLERFQIINESLGINWGDMLLKQVSERLQRCMTRADLISRLGNYEFVILYKCLDESIDLAEQVRIIQHQLTAPFAVFDREFVIPGTVGIARYPQDGTDMNGLLRHASLISKEQREQGYAGYRIHDEELASNPLRRLELEYDLRKALERDEFELYYQPQYDIRGNKLIGMEALIRWRHPKHGLISPALFIPLAEETGLIIPVGDWVIRTACMQNKRWQDAGLPKITVSVNLSTRQFQKTDLVDDILSAMEESGLEAQWLELEITESMAMDNVEQVIQKLNMLKQEGIRISMDDFGTGYSSLHYLKKIPIHKLKIDQSFIRDITMDPDNAAIVTTIIAMANHLKLDVVAEGVETLEDLQFLLEQNCGQAQGYYFSKPLSSVEFEGLLCQISSSYR</sequence>